<evidence type="ECO:0000313" key="10">
    <source>
        <dbReference type="EMBL" id="GJM95876.1"/>
    </source>
</evidence>
<evidence type="ECO:0000256" key="3">
    <source>
        <dbReference type="ARBA" id="ARBA00022679"/>
    </source>
</evidence>
<dbReference type="Pfam" id="PF13639">
    <property type="entry name" value="zf-RING_2"/>
    <property type="match status" value="1"/>
</dbReference>
<dbReference type="InterPro" id="IPR013083">
    <property type="entry name" value="Znf_RING/FYVE/PHD"/>
</dbReference>
<evidence type="ECO:0000256" key="1">
    <source>
        <dbReference type="ARBA" id="ARBA00000900"/>
    </source>
</evidence>
<protein>
    <recommendedName>
        <fullName evidence="2">RING-type E3 ubiquitin transferase</fullName>
        <ecNumber evidence="2">2.3.2.27</ecNumber>
    </recommendedName>
</protein>
<dbReference type="GO" id="GO:0061630">
    <property type="term" value="F:ubiquitin protein ligase activity"/>
    <property type="evidence" value="ECO:0007669"/>
    <property type="project" value="UniProtKB-EC"/>
</dbReference>
<feature type="domain" description="RING-type" evidence="9">
    <location>
        <begin position="157"/>
        <end position="197"/>
    </location>
</feature>
<keyword evidence="3" id="KW-0808">Transferase</keyword>
<keyword evidence="6" id="KW-0833">Ubl conjugation pathway</keyword>
<evidence type="ECO:0000259" key="9">
    <source>
        <dbReference type="PROSITE" id="PS50089"/>
    </source>
</evidence>
<dbReference type="Gene3D" id="3.30.40.10">
    <property type="entry name" value="Zinc/RING finger domain, C3HC4 (zinc finger)"/>
    <property type="match status" value="1"/>
</dbReference>
<organism evidence="10 11">
    <name type="scientific">Eleusine coracana subsp. coracana</name>
    <dbReference type="NCBI Taxonomy" id="191504"/>
    <lineage>
        <taxon>Eukaryota</taxon>
        <taxon>Viridiplantae</taxon>
        <taxon>Streptophyta</taxon>
        <taxon>Embryophyta</taxon>
        <taxon>Tracheophyta</taxon>
        <taxon>Spermatophyta</taxon>
        <taxon>Magnoliopsida</taxon>
        <taxon>Liliopsida</taxon>
        <taxon>Poales</taxon>
        <taxon>Poaceae</taxon>
        <taxon>PACMAD clade</taxon>
        <taxon>Chloridoideae</taxon>
        <taxon>Cynodonteae</taxon>
        <taxon>Eleusininae</taxon>
        <taxon>Eleusine</taxon>
    </lineage>
</organism>
<proteinExistence type="predicted"/>
<accession>A0AAV5CC39</accession>
<dbReference type="Proteomes" id="UP001054889">
    <property type="component" value="Unassembled WGS sequence"/>
</dbReference>
<dbReference type="SUPFAM" id="SSF57850">
    <property type="entry name" value="RING/U-box"/>
    <property type="match status" value="1"/>
</dbReference>
<reference evidence="10" key="1">
    <citation type="journal article" date="2018" name="DNA Res.">
        <title>Multiple hybrid de novo genome assembly of finger millet, an orphan allotetraploid crop.</title>
        <authorList>
            <person name="Hatakeyama M."/>
            <person name="Aluri S."/>
            <person name="Balachadran M.T."/>
            <person name="Sivarajan S.R."/>
            <person name="Patrignani A."/>
            <person name="Gruter S."/>
            <person name="Poveda L."/>
            <person name="Shimizu-Inatsugi R."/>
            <person name="Baeten J."/>
            <person name="Francoijs K.J."/>
            <person name="Nataraja K.N."/>
            <person name="Reddy Y.A.N."/>
            <person name="Phadnis S."/>
            <person name="Ravikumar R.L."/>
            <person name="Schlapbach R."/>
            <person name="Sreeman S.M."/>
            <person name="Shimizu K.K."/>
        </authorList>
    </citation>
    <scope>NUCLEOTIDE SEQUENCE</scope>
</reference>
<evidence type="ECO:0000256" key="8">
    <source>
        <dbReference type="PROSITE-ProRule" id="PRU00175"/>
    </source>
</evidence>
<comment type="caution">
    <text evidence="10">The sequence shown here is derived from an EMBL/GenBank/DDBJ whole genome shotgun (WGS) entry which is preliminary data.</text>
</comment>
<dbReference type="EC" id="2.3.2.27" evidence="2"/>
<dbReference type="PANTHER" id="PTHR46463">
    <property type="entry name" value="ZINC FINGER, RING/FYVE/PHD-TYPE"/>
    <property type="match status" value="1"/>
</dbReference>
<dbReference type="PROSITE" id="PS50089">
    <property type="entry name" value="ZF_RING_2"/>
    <property type="match status" value="1"/>
</dbReference>
<dbReference type="SMART" id="SM00184">
    <property type="entry name" value="RING"/>
    <property type="match status" value="1"/>
</dbReference>
<evidence type="ECO:0000256" key="5">
    <source>
        <dbReference type="ARBA" id="ARBA00022771"/>
    </source>
</evidence>
<evidence type="ECO:0000256" key="7">
    <source>
        <dbReference type="ARBA" id="ARBA00022833"/>
    </source>
</evidence>
<dbReference type="PANTHER" id="PTHR46463:SF73">
    <property type="entry name" value="OS03G0598700 PROTEIN"/>
    <property type="match status" value="1"/>
</dbReference>
<reference evidence="10" key="2">
    <citation type="submission" date="2021-12" db="EMBL/GenBank/DDBJ databases">
        <title>Resequencing data analysis of finger millet.</title>
        <authorList>
            <person name="Hatakeyama M."/>
            <person name="Aluri S."/>
            <person name="Balachadran M.T."/>
            <person name="Sivarajan S.R."/>
            <person name="Poveda L."/>
            <person name="Shimizu-Inatsugi R."/>
            <person name="Schlapbach R."/>
            <person name="Sreeman S.M."/>
            <person name="Shimizu K.K."/>
        </authorList>
    </citation>
    <scope>NUCLEOTIDE SEQUENCE</scope>
</reference>
<keyword evidence="4" id="KW-0479">Metal-binding</keyword>
<gene>
    <name evidence="10" type="primary">ga12660</name>
    <name evidence="10" type="ORF">PR202_ga12660</name>
</gene>
<comment type="catalytic activity">
    <reaction evidence="1">
        <text>S-ubiquitinyl-[E2 ubiquitin-conjugating enzyme]-L-cysteine + [acceptor protein]-L-lysine = [E2 ubiquitin-conjugating enzyme]-L-cysteine + N(6)-ubiquitinyl-[acceptor protein]-L-lysine.</text>
        <dbReference type="EC" id="2.3.2.27"/>
    </reaction>
</comment>
<sequence>MGSLLCCLRGHGEPEEVVCCFCLPWPFPNNHHSVSGAAARQRGDTRVAPDQGRVPLVPCVATVPVDPMDNFRSPPRPLPYDDPHFSPRREQHTVISGHDKASTQLQKLGQLKESKNTDTGSACTAQKVEDSSVKHHSGGPRIDGIQVRDLLDNEDDCPICLEEYHFENPKIALQCNHNFHLSCIYEWMERSQSCPICAKVCGFYKKLFHLKFGLG</sequence>
<keyword evidence="5 8" id="KW-0863">Zinc-finger</keyword>
<keyword evidence="7" id="KW-0862">Zinc</keyword>
<evidence type="ECO:0000256" key="6">
    <source>
        <dbReference type="ARBA" id="ARBA00022786"/>
    </source>
</evidence>
<name>A0AAV5CC39_ELECO</name>
<dbReference type="InterPro" id="IPR001841">
    <property type="entry name" value="Znf_RING"/>
</dbReference>
<evidence type="ECO:0000313" key="11">
    <source>
        <dbReference type="Proteomes" id="UP001054889"/>
    </source>
</evidence>
<dbReference type="AlphaFoldDB" id="A0AAV5CC39"/>
<keyword evidence="11" id="KW-1185">Reference proteome</keyword>
<evidence type="ECO:0000256" key="4">
    <source>
        <dbReference type="ARBA" id="ARBA00022723"/>
    </source>
</evidence>
<dbReference type="EMBL" id="BQKI01000006">
    <property type="protein sequence ID" value="GJM95876.1"/>
    <property type="molecule type" value="Genomic_DNA"/>
</dbReference>
<evidence type="ECO:0000256" key="2">
    <source>
        <dbReference type="ARBA" id="ARBA00012483"/>
    </source>
</evidence>
<dbReference type="GO" id="GO:0008270">
    <property type="term" value="F:zinc ion binding"/>
    <property type="evidence" value="ECO:0007669"/>
    <property type="project" value="UniProtKB-KW"/>
</dbReference>